<dbReference type="EMBL" id="LFYR01002171">
    <property type="protein sequence ID" value="KMZ56483.1"/>
    <property type="molecule type" value="Genomic_DNA"/>
</dbReference>
<dbReference type="PANTHER" id="PTHR35701">
    <property type="entry name" value="OS11G0148400 PROTEIN"/>
    <property type="match status" value="1"/>
</dbReference>
<accession>A0A0K9NIM5</accession>
<dbReference type="Pfam" id="PF25999">
    <property type="entry name" value="SYNRG_C"/>
    <property type="match status" value="1"/>
</dbReference>
<organism evidence="3 4">
    <name type="scientific">Zostera marina</name>
    <name type="common">Eelgrass</name>
    <dbReference type="NCBI Taxonomy" id="29655"/>
    <lineage>
        <taxon>Eukaryota</taxon>
        <taxon>Viridiplantae</taxon>
        <taxon>Streptophyta</taxon>
        <taxon>Embryophyta</taxon>
        <taxon>Tracheophyta</taxon>
        <taxon>Spermatophyta</taxon>
        <taxon>Magnoliopsida</taxon>
        <taxon>Liliopsida</taxon>
        <taxon>Zosteraceae</taxon>
        <taxon>Zostera</taxon>
    </lineage>
</organism>
<feature type="domain" description="Synergin gamma C-terminal" evidence="2">
    <location>
        <begin position="735"/>
        <end position="925"/>
    </location>
</feature>
<name>A0A0K9NIM5_ZOSMR</name>
<dbReference type="OrthoDB" id="765227at2759"/>
<dbReference type="PANTHER" id="PTHR35701:SF1">
    <property type="entry name" value="OS11G0148400 PROTEIN"/>
    <property type="match status" value="1"/>
</dbReference>
<keyword evidence="4" id="KW-1185">Reference proteome</keyword>
<dbReference type="Proteomes" id="UP000036987">
    <property type="component" value="Unassembled WGS sequence"/>
</dbReference>
<feature type="region of interest" description="Disordered" evidence="1">
    <location>
        <begin position="147"/>
        <end position="185"/>
    </location>
</feature>
<dbReference type="AlphaFoldDB" id="A0A0K9NIM5"/>
<dbReference type="InterPro" id="IPR059024">
    <property type="entry name" value="SYNRG_C"/>
</dbReference>
<gene>
    <name evidence="3" type="ORF">ZOSMA_94G00070</name>
</gene>
<evidence type="ECO:0000256" key="1">
    <source>
        <dbReference type="SAM" id="MobiDB-lite"/>
    </source>
</evidence>
<evidence type="ECO:0000313" key="3">
    <source>
        <dbReference type="EMBL" id="KMZ56483.1"/>
    </source>
</evidence>
<comment type="caution">
    <text evidence="3">The sequence shown here is derived from an EMBL/GenBank/DDBJ whole genome shotgun (WGS) entry which is preliminary data.</text>
</comment>
<proteinExistence type="predicted"/>
<sequence length="931" mass="103709">MIKSTPNLLVFDEDDNEFGDFDFAVPNSFISTISTTTAAVVNGFEEDEWGDFVENRQGSKNGNTIDNTLSLVKDKVWEKQSGAIPLSIFGEEEEHVNDADLESSVNSNAQKLILDFKKVNAKGQMDGLGSHGIKDFIFQLYGQDDHHNSSSGSKDGVGGELPFDDDDDSSGSWEFKNAESGGIDGEADQIQVVENGAVQTFPSQTNDYKKFNGVSQPVTKDINQSDSFFTTKHESKPIICLENGFSPNLGNGDISRTLPIPSDDNFFHSSLPTVKDDLIVSGFNDSVSDLYHDYRSSFNQLDGVNVGCNGNDNNDMVPDLLANNEKDDDFDDDNWEFKDAPSDMFNDNMAQNKDIRNSVADIHENSSLPGLGNTKHQESDHVKTTNEITLSKDVFMSSADFVPPLESSSMFGSGNINVMDLFDDFYGMSDKHGGADKIGNLSDTLNTGADFNHSTNIDSEVSSLEFKGVHSNICNQESNSHQDQVFGNFWDNHMEKLSTSALQLDIEAKNTHDEYFADPPSKIIEAKNLMGFGQFGDIFNDGTQDGHSTSNGFTNFNISNSEDKSCTNYDNLKSTFFNDGIKDQSVGTIDEHELNVVTKLPLEDFMDFYSTVKDASQLLLLRHLDDFKKTHEIAVLCHEDDNAMKLHQEIQKAHTKLDGEVKFSDNNLRKECLLSNDDFVKDLLKTTQKPIFMALEIEYSLSEKILLAEKSLAPAIDLFKHATSILHLLNSTPGEKQRAYIIAWSKILSTCAHELHRGSMIWAQCLQANLSKQILSNPQGFQYFLALGEIYVVTKVLSVSLTIYKPWLLLNPVNSENLWNSMKRCSNFWVNSGLESNLKKMDVAYSSEIKEKIKALLDSIDLIHKLDMPTLQNHVSGHKASLCQLSLLPLGKLQEMKTVIWGGECYFLKLANLWANCISCDPPSLHHLNND</sequence>
<evidence type="ECO:0000313" key="4">
    <source>
        <dbReference type="Proteomes" id="UP000036987"/>
    </source>
</evidence>
<protein>
    <recommendedName>
        <fullName evidence="2">Synergin gamma C-terminal domain-containing protein</fullName>
    </recommendedName>
</protein>
<evidence type="ECO:0000259" key="2">
    <source>
        <dbReference type="Pfam" id="PF25999"/>
    </source>
</evidence>
<reference evidence="4" key="1">
    <citation type="journal article" date="2016" name="Nature">
        <title>The genome of the seagrass Zostera marina reveals angiosperm adaptation to the sea.</title>
        <authorList>
            <person name="Olsen J.L."/>
            <person name="Rouze P."/>
            <person name="Verhelst B."/>
            <person name="Lin Y.-C."/>
            <person name="Bayer T."/>
            <person name="Collen J."/>
            <person name="Dattolo E."/>
            <person name="De Paoli E."/>
            <person name="Dittami S."/>
            <person name="Maumus F."/>
            <person name="Michel G."/>
            <person name="Kersting A."/>
            <person name="Lauritano C."/>
            <person name="Lohaus R."/>
            <person name="Toepel M."/>
            <person name="Tonon T."/>
            <person name="Vanneste K."/>
            <person name="Amirebrahimi M."/>
            <person name="Brakel J."/>
            <person name="Bostroem C."/>
            <person name="Chovatia M."/>
            <person name="Grimwood J."/>
            <person name="Jenkins J.W."/>
            <person name="Jueterbock A."/>
            <person name="Mraz A."/>
            <person name="Stam W.T."/>
            <person name="Tice H."/>
            <person name="Bornberg-Bauer E."/>
            <person name="Green P.J."/>
            <person name="Pearson G.A."/>
            <person name="Procaccini G."/>
            <person name="Duarte C.M."/>
            <person name="Schmutz J."/>
            <person name="Reusch T.B.H."/>
            <person name="Van de Peer Y."/>
        </authorList>
    </citation>
    <scope>NUCLEOTIDE SEQUENCE [LARGE SCALE GENOMIC DNA]</scope>
    <source>
        <strain evidence="4">cv. Finnish</strain>
    </source>
</reference>